<keyword evidence="3" id="KW-1185">Reference proteome</keyword>
<comment type="caution">
    <text evidence="2">The sequence shown here is derived from an EMBL/GenBank/DDBJ whole genome shotgun (WGS) entry which is preliminary data.</text>
</comment>
<dbReference type="Proteomes" id="UP001500305">
    <property type="component" value="Unassembled WGS sequence"/>
</dbReference>
<evidence type="ECO:0000313" key="2">
    <source>
        <dbReference type="EMBL" id="GAA2266313.1"/>
    </source>
</evidence>
<gene>
    <name evidence="2" type="ORF">GCM10010430_59170</name>
</gene>
<sequence>MTNRCRTGNSRTELGSGGGAVTGTGGGGGGAVSDFGCSRLMGWPYTWVGRTAAAHLPGAGVGWDSRRLGDGTGGTGEWGRRSLVGVSRIPEDIPRRAASETAHGPTSDHWRGSLSCPNVAAEDRAPSSRQDGTADRPLVPQL</sequence>
<feature type="region of interest" description="Disordered" evidence="1">
    <location>
        <begin position="58"/>
        <end position="142"/>
    </location>
</feature>
<reference evidence="2 3" key="1">
    <citation type="journal article" date="2019" name="Int. J. Syst. Evol. Microbiol.">
        <title>The Global Catalogue of Microorganisms (GCM) 10K type strain sequencing project: providing services to taxonomists for standard genome sequencing and annotation.</title>
        <authorList>
            <consortium name="The Broad Institute Genomics Platform"/>
            <consortium name="The Broad Institute Genome Sequencing Center for Infectious Disease"/>
            <person name="Wu L."/>
            <person name="Ma J."/>
        </authorList>
    </citation>
    <scope>NUCLEOTIDE SEQUENCE [LARGE SCALE GENOMIC DNA]</scope>
    <source>
        <strain evidence="2 3">JCM 7356</strain>
    </source>
</reference>
<feature type="compositionally biased region" description="Basic and acidic residues" evidence="1">
    <location>
        <begin position="89"/>
        <end position="98"/>
    </location>
</feature>
<feature type="region of interest" description="Disordered" evidence="1">
    <location>
        <begin position="1"/>
        <end position="27"/>
    </location>
</feature>
<feature type="compositionally biased region" description="Polar residues" evidence="1">
    <location>
        <begin position="1"/>
        <end position="13"/>
    </location>
</feature>
<name>A0ABN3EPY5_9ACTN</name>
<dbReference type="EMBL" id="BAAATR010000033">
    <property type="protein sequence ID" value="GAA2266313.1"/>
    <property type="molecule type" value="Genomic_DNA"/>
</dbReference>
<evidence type="ECO:0000256" key="1">
    <source>
        <dbReference type="SAM" id="MobiDB-lite"/>
    </source>
</evidence>
<feature type="compositionally biased region" description="Gly residues" evidence="1">
    <location>
        <begin position="15"/>
        <end position="27"/>
    </location>
</feature>
<accession>A0ABN3EPY5</accession>
<protein>
    <submittedName>
        <fullName evidence="2">Uncharacterized protein</fullName>
    </submittedName>
</protein>
<evidence type="ECO:0000313" key="3">
    <source>
        <dbReference type="Proteomes" id="UP001500305"/>
    </source>
</evidence>
<proteinExistence type="predicted"/>
<organism evidence="2 3">
    <name type="scientific">Kitasatospora cystarginea</name>
    <dbReference type="NCBI Taxonomy" id="58350"/>
    <lineage>
        <taxon>Bacteria</taxon>
        <taxon>Bacillati</taxon>
        <taxon>Actinomycetota</taxon>
        <taxon>Actinomycetes</taxon>
        <taxon>Kitasatosporales</taxon>
        <taxon>Streptomycetaceae</taxon>
        <taxon>Kitasatospora</taxon>
    </lineage>
</organism>